<name>A0A248LK72_9NEIS</name>
<dbReference type="OrthoDB" id="6899345at2"/>
<dbReference type="AlphaFoldDB" id="A0A248LK72"/>
<organism evidence="1 2">
    <name type="scientific">Laribacter hongkongensis</name>
    <dbReference type="NCBI Taxonomy" id="168471"/>
    <lineage>
        <taxon>Bacteria</taxon>
        <taxon>Pseudomonadati</taxon>
        <taxon>Pseudomonadota</taxon>
        <taxon>Betaproteobacteria</taxon>
        <taxon>Neisseriales</taxon>
        <taxon>Aquaspirillaceae</taxon>
        <taxon>Laribacter</taxon>
    </lineage>
</organism>
<accession>A0A248LK72</accession>
<dbReference type="InterPro" id="IPR035959">
    <property type="entry name" value="RutC-like_sf"/>
</dbReference>
<dbReference type="InterPro" id="IPR035709">
    <property type="entry name" value="YoaB-like"/>
</dbReference>
<dbReference type="RefSeq" id="WP_088861977.1">
    <property type="nucleotide sequence ID" value="NZ_CP022115.1"/>
</dbReference>
<dbReference type="SUPFAM" id="SSF55298">
    <property type="entry name" value="YjgF-like"/>
    <property type="match status" value="1"/>
</dbReference>
<reference evidence="2" key="1">
    <citation type="submission" date="2017-06" db="EMBL/GenBank/DDBJ databases">
        <title>Whole genome sequence of Laribacter hongkongensis LHGZ1.</title>
        <authorList>
            <person name="Chen D."/>
            <person name="Wu H."/>
            <person name="Chen J."/>
        </authorList>
    </citation>
    <scope>NUCLEOTIDE SEQUENCE [LARGE SCALE GENOMIC DNA]</scope>
    <source>
        <strain evidence="2">LHGZ1</strain>
    </source>
</reference>
<dbReference type="Gene3D" id="3.30.1330.40">
    <property type="entry name" value="RutC-like"/>
    <property type="match status" value="1"/>
</dbReference>
<gene>
    <name evidence="1" type="ORF">LHGZ1_2339</name>
</gene>
<proteinExistence type="predicted"/>
<evidence type="ECO:0000313" key="1">
    <source>
        <dbReference type="EMBL" id="ASJ25170.1"/>
    </source>
</evidence>
<dbReference type="CDD" id="cd06150">
    <property type="entry name" value="YjgF_YER057c_UK114_like_2"/>
    <property type="match status" value="1"/>
</dbReference>
<dbReference type="InterPro" id="IPR006175">
    <property type="entry name" value="YjgF/YER057c/UK114"/>
</dbReference>
<dbReference type="PANTHER" id="PTHR47328">
    <property type="match status" value="1"/>
</dbReference>
<dbReference type="EMBL" id="CP022115">
    <property type="protein sequence ID" value="ASJ25170.1"/>
    <property type="molecule type" value="Genomic_DNA"/>
</dbReference>
<protein>
    <submittedName>
        <fullName evidence="1">Endoribonuclease L-PSP family protein</fullName>
    </submittedName>
</protein>
<dbReference type="PANTHER" id="PTHR47328:SF1">
    <property type="entry name" value="RUTC FAMILY PROTEIN YOAB"/>
    <property type="match status" value="1"/>
</dbReference>
<sequence length="115" mass="12546">MFLERIDPGHRLSEAVIAGDLVFLAGQVPGDTSLDIRGQTADVLAAIDGLLERCGSDKSRIVDVTIFLADLADYEGMNEAWDAWLDRDNPPARATVQAQLANPEWKVEIKVVAAR</sequence>
<evidence type="ECO:0000313" key="2">
    <source>
        <dbReference type="Proteomes" id="UP000197424"/>
    </source>
</evidence>
<dbReference type="Pfam" id="PF01042">
    <property type="entry name" value="Ribonuc_L-PSP"/>
    <property type="match status" value="1"/>
</dbReference>
<dbReference type="Proteomes" id="UP000197424">
    <property type="component" value="Chromosome"/>
</dbReference>